<comment type="caution">
    <text evidence="3">The sequence shown here is derived from an EMBL/GenBank/DDBJ whole genome shotgun (WGS) entry which is preliminary data.</text>
</comment>
<evidence type="ECO:0000256" key="1">
    <source>
        <dbReference type="SAM" id="MobiDB-lite"/>
    </source>
</evidence>
<evidence type="ECO:0000313" key="4">
    <source>
        <dbReference type="Proteomes" id="UP001501842"/>
    </source>
</evidence>
<feature type="region of interest" description="Disordered" evidence="1">
    <location>
        <begin position="22"/>
        <end position="46"/>
    </location>
</feature>
<dbReference type="RefSeq" id="WP_344449764.1">
    <property type="nucleotide sequence ID" value="NZ_BAAATZ010000006.1"/>
</dbReference>
<protein>
    <recommendedName>
        <fullName evidence="5">Secreted protein</fullName>
    </recommendedName>
</protein>
<dbReference type="EMBL" id="BAAATZ010000006">
    <property type="protein sequence ID" value="GAA2723190.1"/>
    <property type="molecule type" value="Genomic_DNA"/>
</dbReference>
<feature type="signal peptide" evidence="2">
    <location>
        <begin position="1"/>
        <end position="21"/>
    </location>
</feature>
<evidence type="ECO:0000256" key="2">
    <source>
        <dbReference type="SAM" id="SignalP"/>
    </source>
</evidence>
<reference evidence="4" key="1">
    <citation type="journal article" date="2019" name="Int. J. Syst. Evol. Microbiol.">
        <title>The Global Catalogue of Microorganisms (GCM) 10K type strain sequencing project: providing services to taxonomists for standard genome sequencing and annotation.</title>
        <authorList>
            <consortium name="The Broad Institute Genomics Platform"/>
            <consortium name="The Broad Institute Genome Sequencing Center for Infectious Disease"/>
            <person name="Wu L."/>
            <person name="Ma J."/>
        </authorList>
    </citation>
    <scope>NUCLEOTIDE SEQUENCE [LARGE SCALE GENOMIC DNA]</scope>
    <source>
        <strain evidence="4">JCM 8201</strain>
    </source>
</reference>
<name>A0ABP6GKV4_9ACTN</name>
<evidence type="ECO:0008006" key="5">
    <source>
        <dbReference type="Google" id="ProtNLM"/>
    </source>
</evidence>
<accession>A0ABP6GKV4</accession>
<organism evidence="3 4">
    <name type="scientific">Actinocorallia aurantiaca</name>
    <dbReference type="NCBI Taxonomy" id="46204"/>
    <lineage>
        <taxon>Bacteria</taxon>
        <taxon>Bacillati</taxon>
        <taxon>Actinomycetota</taxon>
        <taxon>Actinomycetes</taxon>
        <taxon>Streptosporangiales</taxon>
        <taxon>Thermomonosporaceae</taxon>
        <taxon>Actinocorallia</taxon>
    </lineage>
</organism>
<proteinExistence type="predicted"/>
<feature type="compositionally biased region" description="Pro residues" evidence="1">
    <location>
        <begin position="30"/>
        <end position="46"/>
    </location>
</feature>
<keyword evidence="4" id="KW-1185">Reference proteome</keyword>
<dbReference type="Proteomes" id="UP001501842">
    <property type="component" value="Unassembled WGS sequence"/>
</dbReference>
<evidence type="ECO:0000313" key="3">
    <source>
        <dbReference type="EMBL" id="GAA2723190.1"/>
    </source>
</evidence>
<sequence>MRPLLASCVLIVPLAACSTHASSAYTPSGTAPPAPPPHRASDPPPDTVLDAYREFHRVLEDSLGTSTASRIPEVAAEPFASRLTGLIEEQRRRSVVRRTHLALNPRLAWIRERTALVLDCVSSSGLATFDAASGRRLRPLPVSEQTLVETRLRLEDSWLGRHWKVSRISEVREC</sequence>
<keyword evidence="2" id="KW-0732">Signal</keyword>
<gene>
    <name evidence="3" type="ORF">GCM10010439_17880</name>
</gene>
<feature type="chain" id="PRO_5047004634" description="Secreted protein" evidence="2">
    <location>
        <begin position="22"/>
        <end position="174"/>
    </location>
</feature>